<name>A0A1W0XCG3_HYPEX</name>
<keyword evidence="3" id="KW-1185">Reference proteome</keyword>
<dbReference type="AlphaFoldDB" id="A0A1W0XCG3"/>
<dbReference type="Proteomes" id="UP000192578">
    <property type="component" value="Unassembled WGS sequence"/>
</dbReference>
<evidence type="ECO:0000256" key="1">
    <source>
        <dbReference type="SAM" id="MobiDB-lite"/>
    </source>
</evidence>
<feature type="compositionally biased region" description="Basic and acidic residues" evidence="1">
    <location>
        <begin position="15"/>
        <end position="25"/>
    </location>
</feature>
<evidence type="ECO:0000313" key="3">
    <source>
        <dbReference type="Proteomes" id="UP000192578"/>
    </source>
</evidence>
<dbReference type="EMBL" id="MTYJ01000003">
    <property type="protein sequence ID" value="OQV25098.1"/>
    <property type="molecule type" value="Genomic_DNA"/>
</dbReference>
<feature type="region of interest" description="Disordered" evidence="1">
    <location>
        <begin position="1"/>
        <end position="41"/>
    </location>
</feature>
<gene>
    <name evidence="2" type="ORF">BV898_00790</name>
</gene>
<comment type="caution">
    <text evidence="2">The sequence shown here is derived from an EMBL/GenBank/DDBJ whole genome shotgun (WGS) entry which is preliminary data.</text>
</comment>
<accession>A0A1W0XCG3</accession>
<protein>
    <submittedName>
        <fullName evidence="2">Uncharacterized protein</fullName>
    </submittedName>
</protein>
<reference evidence="3" key="1">
    <citation type="submission" date="2017-01" db="EMBL/GenBank/DDBJ databases">
        <title>Comparative genomics of anhydrobiosis in the tardigrade Hypsibius dujardini.</title>
        <authorList>
            <person name="Yoshida Y."/>
            <person name="Koutsovoulos G."/>
            <person name="Laetsch D."/>
            <person name="Stevens L."/>
            <person name="Kumar S."/>
            <person name="Horikawa D."/>
            <person name="Ishino K."/>
            <person name="Komine S."/>
            <person name="Tomita M."/>
            <person name="Blaxter M."/>
            <person name="Arakawa K."/>
        </authorList>
    </citation>
    <scope>NUCLEOTIDE SEQUENCE [LARGE SCALE GENOMIC DNA]</scope>
    <source>
        <strain evidence="3">Z151</strain>
    </source>
</reference>
<organism evidence="2 3">
    <name type="scientific">Hypsibius exemplaris</name>
    <name type="common">Freshwater tardigrade</name>
    <dbReference type="NCBI Taxonomy" id="2072580"/>
    <lineage>
        <taxon>Eukaryota</taxon>
        <taxon>Metazoa</taxon>
        <taxon>Ecdysozoa</taxon>
        <taxon>Tardigrada</taxon>
        <taxon>Eutardigrada</taxon>
        <taxon>Parachela</taxon>
        <taxon>Hypsibioidea</taxon>
        <taxon>Hypsibiidae</taxon>
        <taxon>Hypsibius</taxon>
    </lineage>
</organism>
<evidence type="ECO:0000313" key="2">
    <source>
        <dbReference type="EMBL" id="OQV25098.1"/>
    </source>
</evidence>
<sequence>MRHLGSSIRRAGYTDTRRRVAEQRIRQRAPHQPHTREELPQHRHLLVSVIQQRRRGGEIQSEDIVSIVCQCRRIYFFEL</sequence>
<proteinExistence type="predicted"/>